<dbReference type="InterPro" id="IPR052373">
    <property type="entry name" value="Gamma-glu_amide_hydrolase"/>
</dbReference>
<dbReference type="GO" id="GO:0016757">
    <property type="term" value="F:glycosyltransferase activity"/>
    <property type="evidence" value="ECO:0007669"/>
    <property type="project" value="UniProtKB-KW"/>
</dbReference>
<dbReference type="Gene3D" id="3.60.20.10">
    <property type="entry name" value="Glutamine Phosphoribosylpyrophosphate, subunit 1, domain 1"/>
    <property type="match status" value="1"/>
</dbReference>
<protein>
    <submittedName>
        <fullName evidence="3">Enzyme</fullName>
        <ecNumber evidence="3">2.4.2.-</ecNumber>
    </submittedName>
</protein>
<sequence length="263" mass="29991">MCRLLGYQGLPIQLDKILFQPEHSLVVQSYQPREMAEALLNADGFGLGWYHPQQETEPFIYRNIQPIWSDINLPYLSRYIESGQILAYVRSATPGQGVNYNNCQPFRFENLLLIHNGYIQNFRHSLYRLIRNRLSDKIYQFIDGTTDSEHIFALFLNELYSDPTLNLAAALKNTLKIVAELIGSTGIKALINIIITDGHQMVASRFALGTIPPTLYWLQNHPNFPQAVIIASEPLFPAQWNTCPEQSIVTIGENLEINIEKLS</sequence>
<dbReference type="InterPro" id="IPR017808">
    <property type="entry name" value="EgtC"/>
</dbReference>
<dbReference type="InterPro" id="IPR029055">
    <property type="entry name" value="Ntn_hydrolases_N"/>
</dbReference>
<dbReference type="CDD" id="cd01908">
    <property type="entry name" value="YafJ"/>
    <property type="match status" value="1"/>
</dbReference>
<dbReference type="PANTHER" id="PTHR43187">
    <property type="entry name" value="GLUTAMINE AMIDOTRANSFERASE DUG3-RELATED"/>
    <property type="match status" value="1"/>
</dbReference>
<keyword evidence="4" id="KW-1185">Reference proteome</keyword>
<dbReference type="EC" id="2.4.2.-" evidence="3"/>
<evidence type="ECO:0000256" key="1">
    <source>
        <dbReference type="ARBA" id="ARBA00022962"/>
    </source>
</evidence>
<keyword evidence="1" id="KW-0315">Glutamine amidotransferase</keyword>
<dbReference type="RefSeq" id="WP_083621056.1">
    <property type="nucleotide sequence ID" value="NZ_LR735016.1"/>
</dbReference>
<dbReference type="InterPro" id="IPR017932">
    <property type="entry name" value="GATase_2_dom"/>
</dbReference>
<evidence type="ECO:0000313" key="3">
    <source>
        <dbReference type="EMBL" id="VXD23182.1"/>
    </source>
</evidence>
<evidence type="ECO:0000313" key="4">
    <source>
        <dbReference type="Proteomes" id="UP000182190"/>
    </source>
</evidence>
<dbReference type="Proteomes" id="UP000182190">
    <property type="component" value="Unassembled WGS sequence"/>
</dbReference>
<dbReference type="GO" id="GO:0052699">
    <property type="term" value="P:ergothioneine biosynthetic process"/>
    <property type="evidence" value="ECO:0007669"/>
    <property type="project" value="InterPro"/>
</dbReference>
<evidence type="ECO:0000259" key="2">
    <source>
        <dbReference type="PROSITE" id="PS51278"/>
    </source>
</evidence>
<dbReference type="NCBIfam" id="TIGR03442">
    <property type="entry name" value="ergothioneine biosynthesis protein EgtC"/>
    <property type="match status" value="1"/>
</dbReference>
<dbReference type="SUPFAM" id="SSF56235">
    <property type="entry name" value="N-terminal nucleophile aminohydrolases (Ntn hydrolases)"/>
    <property type="match status" value="1"/>
</dbReference>
<dbReference type="PANTHER" id="PTHR43187:SF1">
    <property type="entry name" value="GLUTAMINE AMIDOTRANSFERASE DUG3-RELATED"/>
    <property type="match status" value="1"/>
</dbReference>
<comment type="caution">
    <text evidence="3">The sequence shown here is derived from an EMBL/GenBank/DDBJ whole genome shotgun (WGS) entry which is preliminary data.</text>
</comment>
<dbReference type="OrthoDB" id="9804310at2"/>
<dbReference type="InterPro" id="IPR026869">
    <property type="entry name" value="EgtC-like"/>
</dbReference>
<proteinExistence type="predicted"/>
<organism evidence="3 4">
    <name type="scientific">Planktothrix paucivesiculata PCC 9631</name>
    <dbReference type="NCBI Taxonomy" id="671071"/>
    <lineage>
        <taxon>Bacteria</taxon>
        <taxon>Bacillati</taxon>
        <taxon>Cyanobacteriota</taxon>
        <taxon>Cyanophyceae</taxon>
        <taxon>Oscillatoriophycideae</taxon>
        <taxon>Oscillatoriales</taxon>
        <taxon>Microcoleaceae</taxon>
        <taxon>Planktothrix</taxon>
    </lineage>
</organism>
<keyword evidence="3" id="KW-0328">Glycosyltransferase</keyword>
<name>A0A7Z9E268_9CYAN</name>
<dbReference type="Pfam" id="PF13230">
    <property type="entry name" value="GATase_4"/>
    <property type="match status" value="1"/>
</dbReference>
<dbReference type="AlphaFoldDB" id="A0A7Z9E268"/>
<dbReference type="PROSITE" id="PS51278">
    <property type="entry name" value="GATASE_TYPE_2"/>
    <property type="match status" value="1"/>
</dbReference>
<dbReference type="EMBL" id="CZCS02000213">
    <property type="protein sequence ID" value="VXD23182.1"/>
    <property type="molecule type" value="Genomic_DNA"/>
</dbReference>
<reference evidence="3" key="1">
    <citation type="submission" date="2019-10" db="EMBL/GenBank/DDBJ databases">
        <authorList>
            <consortium name="Genoscope - CEA"/>
            <person name="William W."/>
        </authorList>
    </citation>
    <scope>NUCLEOTIDE SEQUENCE [LARGE SCALE GENOMIC DNA]</scope>
    <source>
        <strain evidence="3">BBR_PRJEB10994</strain>
    </source>
</reference>
<accession>A0A7Z9E268</accession>
<gene>
    <name evidence="3" type="ORF">PL9631_700028</name>
</gene>
<keyword evidence="3" id="KW-0808">Transferase</keyword>
<feature type="domain" description="Glutamine amidotransferase type-2" evidence="2">
    <location>
        <begin position="2"/>
        <end position="260"/>
    </location>
</feature>